<dbReference type="InterPro" id="IPR044666">
    <property type="entry name" value="Cyclophilin_A-like"/>
</dbReference>
<comment type="subcellular location">
    <subcellularLocation>
        <location evidence="1">Nucleus</location>
    </subcellularLocation>
</comment>
<dbReference type="InterPro" id="IPR002130">
    <property type="entry name" value="Cyclophilin-type_PPIase_dom"/>
</dbReference>
<dbReference type="PANTHER" id="PTHR45625">
    <property type="entry name" value="PEPTIDYL-PROLYL CIS-TRANS ISOMERASE-RELATED"/>
    <property type="match status" value="1"/>
</dbReference>
<feature type="compositionally biased region" description="Acidic residues" evidence="3">
    <location>
        <begin position="333"/>
        <end position="353"/>
    </location>
</feature>
<dbReference type="InterPro" id="IPR029000">
    <property type="entry name" value="Cyclophilin-like_dom_sf"/>
</dbReference>
<dbReference type="GO" id="GO:0071013">
    <property type="term" value="C:catalytic step 2 spliceosome"/>
    <property type="evidence" value="ECO:0007669"/>
    <property type="project" value="TreeGrafter"/>
</dbReference>
<dbReference type="Pfam" id="PF00160">
    <property type="entry name" value="Pro_isomerase"/>
    <property type="match status" value="1"/>
</dbReference>
<gene>
    <name evidence="5" type="ORF">D9Q98_003237</name>
</gene>
<dbReference type="PRINTS" id="PR00153">
    <property type="entry name" value="CSAPPISMRASE"/>
</dbReference>
<dbReference type="AlphaFoldDB" id="A0A9D4TSD6"/>
<dbReference type="FunFam" id="2.40.100.10:FF:000007">
    <property type="entry name" value="Peptidyl-prolyl cis-trans isomerase CWC27 homolog"/>
    <property type="match status" value="1"/>
</dbReference>
<organism evidence="5 6">
    <name type="scientific">Chlorella vulgaris</name>
    <name type="common">Green alga</name>
    <dbReference type="NCBI Taxonomy" id="3077"/>
    <lineage>
        <taxon>Eukaryota</taxon>
        <taxon>Viridiplantae</taxon>
        <taxon>Chlorophyta</taxon>
        <taxon>core chlorophytes</taxon>
        <taxon>Trebouxiophyceae</taxon>
        <taxon>Chlorellales</taxon>
        <taxon>Chlorellaceae</taxon>
        <taxon>Chlorella clade</taxon>
        <taxon>Chlorella</taxon>
    </lineage>
</organism>
<feature type="domain" description="PPIase cyclophilin-type" evidence="4">
    <location>
        <begin position="19"/>
        <end position="167"/>
    </location>
</feature>
<dbReference type="PROSITE" id="PS00170">
    <property type="entry name" value="CSA_PPIASE_1"/>
    <property type="match status" value="1"/>
</dbReference>
<feature type="compositionally biased region" description="Gly residues" evidence="3">
    <location>
        <begin position="558"/>
        <end position="571"/>
    </location>
</feature>
<dbReference type="EMBL" id="SIDB01000004">
    <property type="protein sequence ID" value="KAI3433422.1"/>
    <property type="molecule type" value="Genomic_DNA"/>
</dbReference>
<keyword evidence="2" id="KW-0539">Nucleus</keyword>
<evidence type="ECO:0000313" key="5">
    <source>
        <dbReference type="EMBL" id="KAI3433422.1"/>
    </source>
</evidence>
<proteinExistence type="predicted"/>
<feature type="compositionally biased region" description="Basic and acidic residues" evidence="3">
    <location>
        <begin position="392"/>
        <end position="401"/>
    </location>
</feature>
<dbReference type="CDD" id="cd01925">
    <property type="entry name" value="cyclophilin_CeCYP16-like"/>
    <property type="match status" value="1"/>
</dbReference>
<feature type="compositionally biased region" description="Low complexity" evidence="3">
    <location>
        <begin position="427"/>
        <end position="457"/>
    </location>
</feature>
<dbReference type="Proteomes" id="UP001055712">
    <property type="component" value="Unassembled WGS sequence"/>
</dbReference>
<name>A0A9D4TSD6_CHLVU</name>
<feature type="region of interest" description="Disordered" evidence="3">
    <location>
        <begin position="265"/>
        <end position="298"/>
    </location>
</feature>
<reference evidence="5" key="1">
    <citation type="journal article" date="2019" name="Plant J.">
        <title>Chlorella vulgaris genome assembly and annotation reveals the molecular basis for metabolic acclimation to high light conditions.</title>
        <authorList>
            <person name="Cecchin M."/>
            <person name="Marcolungo L."/>
            <person name="Rossato M."/>
            <person name="Girolomoni L."/>
            <person name="Cosentino E."/>
            <person name="Cuine S."/>
            <person name="Li-Beisson Y."/>
            <person name="Delledonne M."/>
            <person name="Ballottari M."/>
        </authorList>
    </citation>
    <scope>NUCLEOTIDE SEQUENCE</scope>
    <source>
        <strain evidence="5">211/11P</strain>
    </source>
</reference>
<keyword evidence="6" id="KW-1185">Reference proteome</keyword>
<dbReference type="GO" id="GO:0003755">
    <property type="term" value="F:peptidyl-prolyl cis-trans isomerase activity"/>
    <property type="evidence" value="ECO:0007669"/>
    <property type="project" value="InterPro"/>
</dbReference>
<feature type="region of interest" description="Disordered" evidence="3">
    <location>
        <begin position="310"/>
        <end position="474"/>
    </location>
</feature>
<dbReference type="Gene3D" id="2.40.100.10">
    <property type="entry name" value="Cyclophilin-like"/>
    <property type="match status" value="1"/>
</dbReference>
<evidence type="ECO:0000256" key="2">
    <source>
        <dbReference type="ARBA" id="ARBA00023242"/>
    </source>
</evidence>
<evidence type="ECO:0000256" key="3">
    <source>
        <dbReference type="SAM" id="MobiDB-lite"/>
    </source>
</evidence>
<reference evidence="5" key="2">
    <citation type="submission" date="2020-11" db="EMBL/GenBank/DDBJ databases">
        <authorList>
            <person name="Cecchin M."/>
            <person name="Marcolungo L."/>
            <person name="Rossato M."/>
            <person name="Girolomoni L."/>
            <person name="Cosentino E."/>
            <person name="Cuine S."/>
            <person name="Li-Beisson Y."/>
            <person name="Delledonne M."/>
            <person name="Ballottari M."/>
        </authorList>
    </citation>
    <scope>NUCLEOTIDE SEQUENCE</scope>
    <source>
        <strain evidence="5">211/11P</strain>
        <tissue evidence="5">Whole cell</tissue>
    </source>
</reference>
<comment type="caution">
    <text evidence="5">The sequence shown here is derived from an EMBL/GenBank/DDBJ whole genome shotgun (WGS) entry which is preliminary data.</text>
</comment>
<dbReference type="SUPFAM" id="SSF50891">
    <property type="entry name" value="Cyclophilin-like"/>
    <property type="match status" value="1"/>
</dbReference>
<feature type="region of interest" description="Disordered" evidence="3">
    <location>
        <begin position="541"/>
        <end position="571"/>
    </location>
</feature>
<dbReference type="OrthoDB" id="442970at2759"/>
<dbReference type="InterPro" id="IPR020892">
    <property type="entry name" value="Cyclophilin-type_PPIase_CS"/>
</dbReference>
<evidence type="ECO:0000256" key="1">
    <source>
        <dbReference type="ARBA" id="ARBA00004123"/>
    </source>
</evidence>
<accession>A0A9D4TSD6</accession>
<dbReference type="PROSITE" id="PS50072">
    <property type="entry name" value="CSA_PPIASE_2"/>
    <property type="match status" value="1"/>
</dbReference>
<dbReference type="PANTHER" id="PTHR45625:SF6">
    <property type="entry name" value="SPLICEOSOME-ASSOCIATED PROTEIN CWC27 HOMOLOG"/>
    <property type="match status" value="1"/>
</dbReference>
<sequence length="571" mass="63090">MSQVYTLEPPTQGKVILRTTLGDLDIELWAKEAPKAVRNFVQLCTEGYYDGTIFHRVIKDFMFQGGDPTGTGNGGQSIYGQPFKDEFHSRLKFNHRGVVACANQNKPDTNGSQFFITFDRADHCNKQYTIIGKVTGDTLYNLSRFNELEVDDDDRPAYPPLLTRADVLWNPFDDLKPRVDRDGREAAAKAAKEAAAADAKKGSRKQAKNFSLMSFGEEAEEEDQEAAEAAAKLKIKSAHDALEDERLAKEPVVDIDLQRVRDAMRAAKAAQQHEDAAGDGQPADGNAPEGDFGSRMLQQLQAKRKAIGVVPQTAGGTGAPAQQEQPGIRGEEPELDYGEEGEEGDDVGGEGEEAAPRKRARLADMGRGRKSSAAVVPTGRQIKVADSELLTDWERKRQEYKQRKRLGGGREKETLQRLAQFGKELKATQTKQAAPAEQQQQQKEQQAAEQQNGQQPASAKQGDAGYDGKVRKDIDHRAYMPAAWRIDDYLDGGDDDEDLDLSSLRQHKLSFAKDRKDAMSRSDNTDDYVVFDPLLEAGKAKFNKQQAKHKKQQTEWGAGRGPGRGQGRGRG</sequence>
<evidence type="ECO:0000259" key="4">
    <source>
        <dbReference type="PROSITE" id="PS50072"/>
    </source>
</evidence>
<dbReference type="GO" id="GO:0006457">
    <property type="term" value="P:protein folding"/>
    <property type="evidence" value="ECO:0007669"/>
    <property type="project" value="InterPro"/>
</dbReference>
<feature type="compositionally biased region" description="Basic and acidic residues" evidence="3">
    <location>
        <begin position="265"/>
        <end position="276"/>
    </location>
</feature>
<evidence type="ECO:0000313" key="6">
    <source>
        <dbReference type="Proteomes" id="UP001055712"/>
    </source>
</evidence>
<protein>
    <recommendedName>
        <fullName evidence="4">PPIase cyclophilin-type domain-containing protein</fullName>
    </recommendedName>
</protein>